<gene>
    <name evidence="1" type="ORF">MtrunA17_Chr8g0392401</name>
</gene>
<dbReference type="EMBL" id="PSQE01000008">
    <property type="protein sequence ID" value="RHN43857.1"/>
    <property type="molecule type" value="Genomic_DNA"/>
</dbReference>
<protein>
    <submittedName>
        <fullName evidence="1">Uncharacterized protein</fullName>
    </submittedName>
</protein>
<sequence>MVALNMQVCIVGVGADCEEENKFYLGRRVCIPINHSRACFAPDRTEG</sequence>
<evidence type="ECO:0000313" key="2">
    <source>
        <dbReference type="Proteomes" id="UP000265566"/>
    </source>
</evidence>
<name>A0A396GYY3_MEDTR</name>
<accession>A0A396GYY3</accession>
<dbReference type="Gramene" id="rna50490">
    <property type="protein sequence ID" value="RHN43857.1"/>
    <property type="gene ID" value="gene50490"/>
</dbReference>
<organism evidence="1 2">
    <name type="scientific">Medicago truncatula</name>
    <name type="common">Barrel medic</name>
    <name type="synonym">Medicago tribuloides</name>
    <dbReference type="NCBI Taxonomy" id="3880"/>
    <lineage>
        <taxon>Eukaryota</taxon>
        <taxon>Viridiplantae</taxon>
        <taxon>Streptophyta</taxon>
        <taxon>Embryophyta</taxon>
        <taxon>Tracheophyta</taxon>
        <taxon>Spermatophyta</taxon>
        <taxon>Magnoliopsida</taxon>
        <taxon>eudicotyledons</taxon>
        <taxon>Gunneridae</taxon>
        <taxon>Pentapetalae</taxon>
        <taxon>rosids</taxon>
        <taxon>fabids</taxon>
        <taxon>Fabales</taxon>
        <taxon>Fabaceae</taxon>
        <taxon>Papilionoideae</taxon>
        <taxon>50 kb inversion clade</taxon>
        <taxon>NPAAA clade</taxon>
        <taxon>Hologalegina</taxon>
        <taxon>IRL clade</taxon>
        <taxon>Trifolieae</taxon>
        <taxon>Medicago</taxon>
    </lineage>
</organism>
<reference evidence="2" key="1">
    <citation type="journal article" date="2018" name="Nat. Plants">
        <title>Whole-genome landscape of Medicago truncatula symbiotic genes.</title>
        <authorList>
            <person name="Pecrix Y."/>
            <person name="Staton S.E."/>
            <person name="Sallet E."/>
            <person name="Lelandais-Briere C."/>
            <person name="Moreau S."/>
            <person name="Carrere S."/>
            <person name="Blein T."/>
            <person name="Jardinaud M.F."/>
            <person name="Latrasse D."/>
            <person name="Zouine M."/>
            <person name="Zahm M."/>
            <person name="Kreplak J."/>
            <person name="Mayjonade B."/>
            <person name="Satge C."/>
            <person name="Perez M."/>
            <person name="Cauet S."/>
            <person name="Marande W."/>
            <person name="Chantry-Darmon C."/>
            <person name="Lopez-Roques C."/>
            <person name="Bouchez O."/>
            <person name="Berard A."/>
            <person name="Debelle F."/>
            <person name="Munos S."/>
            <person name="Bendahmane A."/>
            <person name="Berges H."/>
            <person name="Niebel A."/>
            <person name="Buitink J."/>
            <person name="Frugier F."/>
            <person name="Benhamed M."/>
            <person name="Crespi M."/>
            <person name="Gouzy J."/>
            <person name="Gamas P."/>
        </authorList>
    </citation>
    <scope>NUCLEOTIDE SEQUENCE [LARGE SCALE GENOMIC DNA]</scope>
    <source>
        <strain evidence="2">cv. Jemalong A17</strain>
    </source>
</reference>
<comment type="caution">
    <text evidence="1">The sequence shown here is derived from an EMBL/GenBank/DDBJ whole genome shotgun (WGS) entry which is preliminary data.</text>
</comment>
<proteinExistence type="predicted"/>
<evidence type="ECO:0000313" key="1">
    <source>
        <dbReference type="EMBL" id="RHN43857.1"/>
    </source>
</evidence>
<dbReference type="AlphaFoldDB" id="A0A396GYY3"/>
<dbReference type="Proteomes" id="UP000265566">
    <property type="component" value="Chromosome 8"/>
</dbReference>